<accession>A0A0V0Y3P5</accession>
<evidence type="ECO:0000313" key="2">
    <source>
        <dbReference type="EMBL" id="KRX94913.1"/>
    </source>
</evidence>
<evidence type="ECO:0000256" key="1">
    <source>
        <dbReference type="SAM" id="MobiDB-lite"/>
    </source>
</evidence>
<organism evidence="2 3">
    <name type="scientific">Trichinella pseudospiralis</name>
    <name type="common">Parasitic roundworm</name>
    <dbReference type="NCBI Taxonomy" id="6337"/>
    <lineage>
        <taxon>Eukaryota</taxon>
        <taxon>Metazoa</taxon>
        <taxon>Ecdysozoa</taxon>
        <taxon>Nematoda</taxon>
        <taxon>Enoplea</taxon>
        <taxon>Dorylaimia</taxon>
        <taxon>Trichinellida</taxon>
        <taxon>Trichinellidae</taxon>
        <taxon>Trichinella</taxon>
    </lineage>
</organism>
<dbReference type="EMBL" id="JYDU01000064">
    <property type="protein sequence ID" value="KRX94913.1"/>
    <property type="molecule type" value="Genomic_DNA"/>
</dbReference>
<gene>
    <name evidence="2" type="ORF">T4E_12211</name>
</gene>
<reference evidence="2 3" key="1">
    <citation type="submission" date="2015-01" db="EMBL/GenBank/DDBJ databases">
        <title>Evolution of Trichinella species and genotypes.</title>
        <authorList>
            <person name="Korhonen P.K."/>
            <person name="Edoardo P."/>
            <person name="Giuseppe L.R."/>
            <person name="Gasser R.B."/>
        </authorList>
    </citation>
    <scope>NUCLEOTIDE SEQUENCE [LARGE SCALE GENOMIC DNA]</scope>
    <source>
        <strain evidence="2">ISS141</strain>
    </source>
</reference>
<evidence type="ECO:0000313" key="3">
    <source>
        <dbReference type="Proteomes" id="UP000054815"/>
    </source>
</evidence>
<sequence>MTSCLARERATPAPSSALAHGRGQNAKNGELTDQGVGRLSTTINLTHCLYWFVEIDQFDKS</sequence>
<comment type="caution">
    <text evidence="2">The sequence shown here is derived from an EMBL/GenBank/DDBJ whole genome shotgun (WGS) entry which is preliminary data.</text>
</comment>
<name>A0A0V0Y3P5_TRIPS</name>
<protein>
    <submittedName>
        <fullName evidence="2">Uncharacterized protein</fullName>
    </submittedName>
</protein>
<dbReference type="Proteomes" id="UP000054815">
    <property type="component" value="Unassembled WGS sequence"/>
</dbReference>
<feature type="region of interest" description="Disordered" evidence="1">
    <location>
        <begin position="1"/>
        <end position="33"/>
    </location>
</feature>
<feature type="compositionally biased region" description="Basic and acidic residues" evidence="1">
    <location>
        <begin position="1"/>
        <end position="10"/>
    </location>
</feature>
<dbReference type="AlphaFoldDB" id="A0A0V0Y3P5"/>
<proteinExistence type="predicted"/>